<dbReference type="Proteomes" id="UP000553209">
    <property type="component" value="Unassembled WGS sequence"/>
</dbReference>
<dbReference type="SMART" id="SM00448">
    <property type="entry name" value="REC"/>
    <property type="match status" value="1"/>
</dbReference>
<dbReference type="AlphaFoldDB" id="A0A7X6RTC5"/>
<accession>A0A7X6RTC5</accession>
<dbReference type="Pfam" id="PF00196">
    <property type="entry name" value="GerE"/>
    <property type="match status" value="1"/>
</dbReference>
<comment type="caution">
    <text evidence="5">Lacks conserved residue(s) required for the propagation of feature annotation.</text>
</comment>
<evidence type="ECO:0000313" key="9">
    <source>
        <dbReference type="Proteomes" id="UP000553209"/>
    </source>
</evidence>
<feature type="domain" description="Response regulatory" evidence="7">
    <location>
        <begin position="2"/>
        <end position="115"/>
    </location>
</feature>
<dbReference type="SUPFAM" id="SSF52172">
    <property type="entry name" value="CheY-like"/>
    <property type="match status" value="1"/>
</dbReference>
<name>A0A7X6RTC5_9ACTN</name>
<dbReference type="SUPFAM" id="SSF46894">
    <property type="entry name" value="C-terminal effector domain of the bipartite response regulators"/>
    <property type="match status" value="1"/>
</dbReference>
<dbReference type="InterPro" id="IPR058245">
    <property type="entry name" value="NreC/VraR/RcsB-like_REC"/>
</dbReference>
<proteinExistence type="predicted"/>
<dbReference type="InterPro" id="IPR016032">
    <property type="entry name" value="Sig_transdc_resp-reg_C-effctor"/>
</dbReference>
<reference evidence="8 9" key="1">
    <citation type="submission" date="2020-04" db="EMBL/GenBank/DDBJ databases">
        <title>MicrobeNet Type strains.</title>
        <authorList>
            <person name="Nicholson A.C."/>
        </authorList>
    </citation>
    <scope>NUCLEOTIDE SEQUENCE [LARGE SCALE GENOMIC DNA]</scope>
    <source>
        <strain evidence="8 9">ATCC 23612</strain>
    </source>
</reference>
<dbReference type="InterPro" id="IPR000792">
    <property type="entry name" value="Tscrpt_reg_LuxR_C"/>
</dbReference>
<feature type="domain" description="HTH luxR-type" evidence="6">
    <location>
        <begin position="143"/>
        <end position="208"/>
    </location>
</feature>
<keyword evidence="1" id="KW-0597">Phosphoprotein</keyword>
<dbReference type="EMBL" id="JAAXPG010000046">
    <property type="protein sequence ID" value="NKZ01890.1"/>
    <property type="molecule type" value="Genomic_DNA"/>
</dbReference>
<keyword evidence="2" id="KW-0805">Transcription regulation</keyword>
<dbReference type="GO" id="GO:0000160">
    <property type="term" value="P:phosphorelay signal transduction system"/>
    <property type="evidence" value="ECO:0007669"/>
    <property type="project" value="InterPro"/>
</dbReference>
<dbReference type="InterPro" id="IPR039420">
    <property type="entry name" value="WalR-like"/>
</dbReference>
<evidence type="ECO:0000256" key="2">
    <source>
        <dbReference type="ARBA" id="ARBA00023015"/>
    </source>
</evidence>
<evidence type="ECO:0000313" key="8">
    <source>
        <dbReference type="EMBL" id="NKZ01890.1"/>
    </source>
</evidence>
<dbReference type="GO" id="GO:0003677">
    <property type="term" value="F:DNA binding"/>
    <property type="evidence" value="ECO:0007669"/>
    <property type="project" value="UniProtKB-KW"/>
</dbReference>
<keyword evidence="4" id="KW-0804">Transcription</keyword>
<dbReference type="GO" id="GO:0006355">
    <property type="term" value="P:regulation of DNA-templated transcription"/>
    <property type="evidence" value="ECO:0007669"/>
    <property type="project" value="InterPro"/>
</dbReference>
<organism evidence="8 9">
    <name type="scientific">Nocardiopsis alborubida</name>
    <dbReference type="NCBI Taxonomy" id="146802"/>
    <lineage>
        <taxon>Bacteria</taxon>
        <taxon>Bacillati</taxon>
        <taxon>Actinomycetota</taxon>
        <taxon>Actinomycetes</taxon>
        <taxon>Streptosporangiales</taxon>
        <taxon>Nocardiopsidaceae</taxon>
        <taxon>Nocardiopsis</taxon>
    </lineage>
</organism>
<dbReference type="PANTHER" id="PTHR43214:SF24">
    <property type="entry name" value="TRANSCRIPTIONAL REGULATORY PROTEIN NARL-RELATED"/>
    <property type="match status" value="1"/>
</dbReference>
<evidence type="ECO:0000256" key="5">
    <source>
        <dbReference type="PROSITE-ProRule" id="PRU00169"/>
    </source>
</evidence>
<gene>
    <name evidence="8" type="ORF">HGB44_30120</name>
</gene>
<dbReference type="InterPro" id="IPR001789">
    <property type="entry name" value="Sig_transdc_resp-reg_receiver"/>
</dbReference>
<sequence>MRIVIADPCPFARSGMREALRGEADIEVVAAPGTGGETVARILDADVDVAVVHTDMGDMDGFTVTRMVADRASVVLRSSGDPAVDAAEALRAGAHGVVSCTSGPRVVIDALRETHHRDIFLEPAVLRRLLGPDTVGTAPGAHRPSGVDVLTDREREVLLLVGQGLDNRDIAARLTVSEGTVKTHVNRAMTKLQLPSRARLVVFCYENALITPSIRIPKEGLSKKRQLMRQKKINPGMTTAAGSLG</sequence>
<dbReference type="PROSITE" id="PS50043">
    <property type="entry name" value="HTH_LUXR_2"/>
    <property type="match status" value="1"/>
</dbReference>
<keyword evidence="9" id="KW-1185">Reference proteome</keyword>
<evidence type="ECO:0000256" key="3">
    <source>
        <dbReference type="ARBA" id="ARBA00023125"/>
    </source>
</evidence>
<comment type="caution">
    <text evidence="8">The sequence shown here is derived from an EMBL/GenBank/DDBJ whole genome shotgun (WGS) entry which is preliminary data.</text>
</comment>
<protein>
    <submittedName>
        <fullName evidence="8">Response regulator transcription factor</fullName>
    </submittedName>
</protein>
<dbReference type="InterPro" id="IPR011006">
    <property type="entry name" value="CheY-like_superfamily"/>
</dbReference>
<dbReference type="PROSITE" id="PS00622">
    <property type="entry name" value="HTH_LUXR_1"/>
    <property type="match status" value="1"/>
</dbReference>
<keyword evidence="3" id="KW-0238">DNA-binding</keyword>
<evidence type="ECO:0000256" key="1">
    <source>
        <dbReference type="ARBA" id="ARBA00022553"/>
    </source>
</evidence>
<dbReference type="Pfam" id="PF00072">
    <property type="entry name" value="Response_reg"/>
    <property type="match status" value="1"/>
</dbReference>
<dbReference type="RefSeq" id="WP_168444209.1">
    <property type="nucleotide sequence ID" value="NZ_JAAXPG010000046.1"/>
</dbReference>
<evidence type="ECO:0000256" key="4">
    <source>
        <dbReference type="ARBA" id="ARBA00023163"/>
    </source>
</evidence>
<dbReference type="CDD" id="cd06170">
    <property type="entry name" value="LuxR_C_like"/>
    <property type="match status" value="1"/>
</dbReference>
<dbReference type="PRINTS" id="PR00038">
    <property type="entry name" value="HTHLUXR"/>
</dbReference>
<dbReference type="PROSITE" id="PS50110">
    <property type="entry name" value="RESPONSE_REGULATORY"/>
    <property type="match status" value="1"/>
</dbReference>
<dbReference type="Gene3D" id="3.40.50.2300">
    <property type="match status" value="1"/>
</dbReference>
<dbReference type="SMART" id="SM00421">
    <property type="entry name" value="HTH_LUXR"/>
    <property type="match status" value="1"/>
</dbReference>
<dbReference type="PANTHER" id="PTHR43214">
    <property type="entry name" value="TWO-COMPONENT RESPONSE REGULATOR"/>
    <property type="match status" value="1"/>
</dbReference>
<evidence type="ECO:0000259" key="7">
    <source>
        <dbReference type="PROSITE" id="PS50110"/>
    </source>
</evidence>
<evidence type="ECO:0000259" key="6">
    <source>
        <dbReference type="PROSITE" id="PS50043"/>
    </source>
</evidence>
<dbReference type="CDD" id="cd17535">
    <property type="entry name" value="REC_NarL-like"/>
    <property type="match status" value="1"/>
</dbReference>